<evidence type="ECO:0000313" key="2">
    <source>
        <dbReference type="Proteomes" id="UP000639772"/>
    </source>
</evidence>
<evidence type="ECO:0000313" key="1">
    <source>
        <dbReference type="EMBL" id="KAG0478187.1"/>
    </source>
</evidence>
<organism evidence="1 2">
    <name type="scientific">Vanilla planifolia</name>
    <name type="common">Vanilla</name>
    <dbReference type="NCBI Taxonomy" id="51239"/>
    <lineage>
        <taxon>Eukaryota</taxon>
        <taxon>Viridiplantae</taxon>
        <taxon>Streptophyta</taxon>
        <taxon>Embryophyta</taxon>
        <taxon>Tracheophyta</taxon>
        <taxon>Spermatophyta</taxon>
        <taxon>Magnoliopsida</taxon>
        <taxon>Liliopsida</taxon>
        <taxon>Asparagales</taxon>
        <taxon>Orchidaceae</taxon>
        <taxon>Vanilloideae</taxon>
        <taxon>Vanilleae</taxon>
        <taxon>Vanilla</taxon>
    </lineage>
</organism>
<name>A0A835R0Y3_VANPL</name>
<dbReference type="Proteomes" id="UP000639772">
    <property type="component" value="Chromosome 6"/>
</dbReference>
<dbReference type="EMBL" id="JADCNM010000006">
    <property type="protein sequence ID" value="KAG0478187.1"/>
    <property type="molecule type" value="Genomic_DNA"/>
</dbReference>
<comment type="caution">
    <text evidence="1">The sequence shown here is derived from an EMBL/GenBank/DDBJ whole genome shotgun (WGS) entry which is preliminary data.</text>
</comment>
<proteinExistence type="predicted"/>
<protein>
    <submittedName>
        <fullName evidence="1">Uncharacterized protein</fullName>
    </submittedName>
</protein>
<sequence length="80" mass="9167">MPKSHERVAKHIVNVIGGKIVVGLVPSTVFNQFGGQHVMEVWEKRVSWCDRYKAMLEDSSFHVDGYLKVANRPIPLMQHH</sequence>
<gene>
    <name evidence="1" type="ORF">HPP92_012906</name>
</gene>
<accession>A0A835R0Y3</accession>
<reference evidence="1 2" key="1">
    <citation type="journal article" date="2020" name="Nat. Food">
        <title>A phased Vanilla planifolia genome enables genetic improvement of flavour and production.</title>
        <authorList>
            <person name="Hasing T."/>
            <person name="Tang H."/>
            <person name="Brym M."/>
            <person name="Khazi F."/>
            <person name="Huang T."/>
            <person name="Chambers A.H."/>
        </authorList>
    </citation>
    <scope>NUCLEOTIDE SEQUENCE [LARGE SCALE GENOMIC DNA]</scope>
    <source>
        <tissue evidence="1">Leaf</tissue>
    </source>
</reference>
<dbReference type="AlphaFoldDB" id="A0A835R0Y3"/>